<name>A0A120MZD4_HALHR</name>
<sequence>MNILRPTQVGVLIAGDAVHVAADQRGVYSYTAQPITEDGAAGRRNAFKLACQRLGISRAKVALALPEAYVKRHAIAIPRHRNRRERTALIRLLIRRKLPAPASAWRYRLTKQHGSSARFVATNQTSLRAANNLTAGTDFKLYALIPSRDALRACRGRLPVAGNYPRTPAAKLSAALIIAARNKGAVNLVGAQPPTSTQPPTNSKKTGAILAALLGCIALFTNLKFGPQDALAGRFDEPDEPPNTAKYAQPSEHELAVRPASVVATKNGHKGHHTIPREQLQADIRRRNITHWLDLIAESRPANLWLTEVRFNGDQISLQAQTRKAHQGHEYVSLLGKSGLKSPRLNRIENSEGTTTLIITSAGQPPSPAKGNIERAHDSLGNQSAAIAKQIDDYDITLTRLQHNETDNGASPSQSRLNLGLLGDYAAIRAWLAKLARLDPLLGLENIWLRRASDQQVQVDVELTLFSASESV</sequence>
<gene>
    <name evidence="2" type="ORF">HH1059_02020</name>
</gene>
<dbReference type="AlphaFoldDB" id="A0A120MZD4"/>
<proteinExistence type="predicted"/>
<dbReference type="Proteomes" id="UP000218890">
    <property type="component" value="Chromosome"/>
</dbReference>
<dbReference type="EMBL" id="AP017372">
    <property type="protein sequence ID" value="BAU56877.1"/>
    <property type="molecule type" value="Genomic_DNA"/>
</dbReference>
<keyword evidence="3" id="KW-1185">Reference proteome</keyword>
<organism evidence="2 3">
    <name type="scientific">Halorhodospira halochloris</name>
    <name type="common">Ectothiorhodospira halochloris</name>
    <dbReference type="NCBI Taxonomy" id="1052"/>
    <lineage>
        <taxon>Bacteria</taxon>
        <taxon>Pseudomonadati</taxon>
        <taxon>Pseudomonadota</taxon>
        <taxon>Gammaproteobacteria</taxon>
        <taxon>Chromatiales</taxon>
        <taxon>Ectothiorhodospiraceae</taxon>
        <taxon>Halorhodospira</taxon>
    </lineage>
</organism>
<feature type="region of interest" description="Disordered" evidence="1">
    <location>
        <begin position="235"/>
        <end position="254"/>
    </location>
</feature>
<dbReference type="OrthoDB" id="8527829at2"/>
<evidence type="ECO:0000313" key="3">
    <source>
        <dbReference type="Proteomes" id="UP000218890"/>
    </source>
</evidence>
<dbReference type="KEGG" id="hhk:HH1059_02020"/>
<accession>A0A120MZD4</accession>
<evidence type="ECO:0000313" key="2">
    <source>
        <dbReference type="EMBL" id="BAU56877.1"/>
    </source>
</evidence>
<protein>
    <submittedName>
        <fullName evidence="2">Uncharacterized protein</fullName>
    </submittedName>
</protein>
<reference evidence="2" key="1">
    <citation type="submission" date="2016-02" db="EMBL/GenBank/DDBJ databases">
        <title>Halorhodospira halochloris DSM-1059 complete genome, version 2.</title>
        <authorList>
            <person name="Tsukatani Y."/>
        </authorList>
    </citation>
    <scope>NUCLEOTIDE SEQUENCE</scope>
    <source>
        <strain evidence="2">DSM 1059</strain>
    </source>
</reference>
<evidence type="ECO:0000256" key="1">
    <source>
        <dbReference type="SAM" id="MobiDB-lite"/>
    </source>
</evidence>
<dbReference type="RefSeq" id="WP_096407291.1">
    <property type="nucleotide sequence ID" value="NZ_AP017372.2"/>
</dbReference>